<dbReference type="EnsemblPlants" id="Ma10_t28210.1">
    <property type="protein sequence ID" value="Ma10_p28210.1"/>
    <property type="gene ID" value="Ma10_g28210"/>
</dbReference>
<dbReference type="EMBL" id="HG996476">
    <property type="protein sequence ID" value="CAG1854837.1"/>
    <property type="molecule type" value="Genomic_DNA"/>
</dbReference>
<evidence type="ECO:0000256" key="26">
    <source>
        <dbReference type="SAM" id="SignalP"/>
    </source>
</evidence>
<evidence type="ECO:0000256" key="11">
    <source>
        <dbReference type="ARBA" id="ARBA00022729"/>
    </source>
</evidence>
<dbReference type="SUPFAM" id="SSF52058">
    <property type="entry name" value="L domain-like"/>
    <property type="match status" value="1"/>
</dbReference>
<dbReference type="FunFam" id="3.80.10.10:FF:001158">
    <property type="entry name" value="Leucine-rich repeat protein kinase family protein"/>
    <property type="match status" value="1"/>
</dbReference>
<feature type="signal peptide" evidence="26">
    <location>
        <begin position="1"/>
        <end position="27"/>
    </location>
</feature>
<comment type="similarity">
    <text evidence="3">Belongs to the protein kinase superfamily. Ser/Thr protein kinase family.</text>
</comment>
<evidence type="ECO:0000256" key="2">
    <source>
        <dbReference type="ARBA" id="ARBA00004389"/>
    </source>
</evidence>
<keyword evidence="5" id="KW-1003">Cell membrane</keyword>
<keyword evidence="6" id="KW-0723">Serine/threonine-protein kinase</keyword>
<dbReference type="PROSITE" id="PS50011">
    <property type="entry name" value="PROTEIN_KINASE_DOM"/>
    <property type="match status" value="1"/>
</dbReference>
<dbReference type="GO" id="GO:0004674">
    <property type="term" value="F:protein serine/threonine kinase activity"/>
    <property type="evidence" value="ECO:0007669"/>
    <property type="project" value="UniProtKB-KW"/>
</dbReference>
<evidence type="ECO:0000313" key="28">
    <source>
        <dbReference type="EMBL" id="CAG1854837.1"/>
    </source>
</evidence>
<evidence type="ECO:0000256" key="9">
    <source>
        <dbReference type="ARBA" id="ARBA00022679"/>
    </source>
</evidence>
<dbReference type="InterPro" id="IPR011009">
    <property type="entry name" value="Kinase-like_dom_sf"/>
</dbReference>
<organism evidence="29 30">
    <name type="scientific">Musa acuminata subsp. malaccensis</name>
    <name type="common">Wild banana</name>
    <name type="synonym">Musa malaccensis</name>
    <dbReference type="NCBI Taxonomy" id="214687"/>
    <lineage>
        <taxon>Eukaryota</taxon>
        <taxon>Viridiplantae</taxon>
        <taxon>Streptophyta</taxon>
        <taxon>Embryophyta</taxon>
        <taxon>Tracheophyta</taxon>
        <taxon>Spermatophyta</taxon>
        <taxon>Magnoliopsida</taxon>
        <taxon>Liliopsida</taxon>
        <taxon>Zingiberales</taxon>
        <taxon>Musaceae</taxon>
        <taxon>Musa</taxon>
    </lineage>
</organism>
<feature type="chain" id="PRO_5033612376" description="Receptor kinase-like protein Xa21" evidence="26">
    <location>
        <begin position="28"/>
        <end position="1051"/>
    </location>
</feature>
<keyword evidence="19" id="KW-0325">Glycoprotein</keyword>
<evidence type="ECO:0000256" key="10">
    <source>
        <dbReference type="ARBA" id="ARBA00022692"/>
    </source>
</evidence>
<dbReference type="InterPro" id="IPR000719">
    <property type="entry name" value="Prot_kinase_dom"/>
</dbReference>
<dbReference type="OMA" id="ISHADCA"/>
<keyword evidence="12" id="KW-0677">Repeat</keyword>
<evidence type="ECO:0000256" key="7">
    <source>
        <dbReference type="ARBA" id="ARBA00022553"/>
    </source>
</evidence>
<dbReference type="InterPro" id="IPR008271">
    <property type="entry name" value="Ser/Thr_kinase_AS"/>
</dbReference>
<keyword evidence="15" id="KW-0067">ATP-binding</keyword>
<evidence type="ECO:0000256" key="24">
    <source>
        <dbReference type="ARBA" id="ARBA00072040"/>
    </source>
</evidence>
<keyword evidence="16 25" id="KW-1133">Transmembrane helix</keyword>
<keyword evidence="17 25" id="KW-0472">Membrane</keyword>
<dbReference type="FunFam" id="3.80.10.10:FF:000275">
    <property type="entry name" value="Leucine-rich repeat receptor-like protein kinase"/>
    <property type="match status" value="1"/>
</dbReference>
<dbReference type="FunFam" id="1.10.510.10:FF:000358">
    <property type="entry name" value="Putative leucine-rich repeat receptor-like serine/threonine-protein kinase"/>
    <property type="match status" value="1"/>
</dbReference>
<dbReference type="SMART" id="SM00365">
    <property type="entry name" value="LRR_SD22"/>
    <property type="match status" value="3"/>
</dbReference>
<evidence type="ECO:0000256" key="20">
    <source>
        <dbReference type="ARBA" id="ARBA00047899"/>
    </source>
</evidence>
<keyword evidence="30" id="KW-1185">Reference proteome</keyword>
<evidence type="ECO:0000256" key="21">
    <source>
        <dbReference type="ARBA" id="ARBA00048679"/>
    </source>
</evidence>
<proteinExistence type="inferred from homology"/>
<dbReference type="GO" id="GO:0005524">
    <property type="term" value="F:ATP binding"/>
    <property type="evidence" value="ECO:0007669"/>
    <property type="project" value="UniProtKB-KW"/>
</dbReference>
<feature type="transmembrane region" description="Helical" evidence="25">
    <location>
        <begin position="681"/>
        <end position="701"/>
    </location>
</feature>
<keyword evidence="8" id="KW-0433">Leucine-rich repeat</keyword>
<evidence type="ECO:0000256" key="25">
    <source>
        <dbReference type="SAM" id="Phobius"/>
    </source>
</evidence>
<evidence type="ECO:0000256" key="22">
    <source>
        <dbReference type="ARBA" id="ARBA00054320"/>
    </source>
</evidence>
<keyword evidence="9" id="KW-0808">Transferase</keyword>
<evidence type="ECO:0000256" key="15">
    <source>
        <dbReference type="ARBA" id="ARBA00022840"/>
    </source>
</evidence>
<dbReference type="Gene3D" id="3.80.10.10">
    <property type="entry name" value="Ribonuclease Inhibitor"/>
    <property type="match status" value="4"/>
</dbReference>
<dbReference type="InterPro" id="IPR055414">
    <property type="entry name" value="LRR_R13L4/SHOC2-like"/>
</dbReference>
<evidence type="ECO:0000313" key="29">
    <source>
        <dbReference type="EnsemblPlants" id="Ma10_p28210.1"/>
    </source>
</evidence>
<dbReference type="InterPro" id="IPR001611">
    <property type="entry name" value="Leu-rich_rpt"/>
</dbReference>
<evidence type="ECO:0000256" key="12">
    <source>
        <dbReference type="ARBA" id="ARBA00022737"/>
    </source>
</evidence>
<keyword evidence="18" id="KW-0675">Receptor</keyword>
<reference evidence="29" key="2">
    <citation type="submission" date="2021-05" db="UniProtKB">
        <authorList>
            <consortium name="EnsemblPlants"/>
        </authorList>
    </citation>
    <scope>IDENTIFICATION</scope>
    <source>
        <strain evidence="29">subsp. malaccensis</strain>
    </source>
</reference>
<evidence type="ECO:0000256" key="5">
    <source>
        <dbReference type="ARBA" id="ARBA00022475"/>
    </source>
</evidence>
<evidence type="ECO:0000256" key="1">
    <source>
        <dbReference type="ARBA" id="ARBA00004251"/>
    </source>
</evidence>
<evidence type="ECO:0000256" key="23">
    <source>
        <dbReference type="ARBA" id="ARBA00056628"/>
    </source>
</evidence>
<evidence type="ECO:0000256" key="19">
    <source>
        <dbReference type="ARBA" id="ARBA00023180"/>
    </source>
</evidence>
<dbReference type="Gene3D" id="3.30.200.20">
    <property type="entry name" value="Phosphorylase Kinase, domain 1"/>
    <property type="match status" value="1"/>
</dbReference>
<evidence type="ECO:0000256" key="8">
    <source>
        <dbReference type="ARBA" id="ARBA00022614"/>
    </source>
</evidence>
<dbReference type="GO" id="GO:0005886">
    <property type="term" value="C:plasma membrane"/>
    <property type="evidence" value="ECO:0007669"/>
    <property type="project" value="UniProtKB-SubCell"/>
</dbReference>
<keyword evidence="11 26" id="KW-0732">Signal</keyword>
<gene>
    <name evidence="28" type="ORF">GSMUA_330630.1</name>
</gene>
<dbReference type="PANTHER" id="PTHR27000">
    <property type="entry name" value="LEUCINE-RICH REPEAT RECEPTOR-LIKE PROTEIN KINASE FAMILY PROTEIN-RELATED"/>
    <property type="match status" value="1"/>
</dbReference>
<evidence type="ECO:0000259" key="27">
    <source>
        <dbReference type="PROSITE" id="PS50011"/>
    </source>
</evidence>
<dbReference type="InterPro" id="IPR003591">
    <property type="entry name" value="Leu-rich_rpt_typical-subtyp"/>
</dbReference>
<sequence>MEIPVVFSPKLALFLLLHGILFLPCMGSSASTSNETDLLALLSFKASIAIDPSGVLSSWNGTSNFCKWPGISCGGRLHPDRVAALDLDSLNLTGTISPSITNLTFLRRLHLAYNKLYGSLPQDLGRLSRLQFLNLSYNSLEGNIPDSITRCSKLRCICLGANQLEGQIPAGLSNCTELQIISLRANKFHGTVPIELSTLPKLVRLILGTNNLTGTIPPSLGNLTTLSIFDLADNNLEGGIPETLGRLIGLGSFQVCINQLSGVIPPSIYNLSSIWHFHVAINQLSGTLPPDIGHAFPKLRYLFMYENQFEGPLPVSLSNASSLVRIQLAGNRFTGPVPSNLGALQDLVELLLAANHVEDGEANGWSFLRSLTNCTKLEILDLYGNRLQGRFPISVSNLSTTLQKLSMNRNQISGNIPDGIGNLVGLTSLYLEENQLTGPIPAIIGKLQRLHVLSLHQNKLSGQIPFSLGNLTLLNRLTLDGCQLDGTIPESFGNLKNLELLDLSFNRLTGTIPKEVVSLSSISRYFAVSSNTLFGSLPAEVGSFKNLQLLDVSENKLSGSIPSTLGECQLLMYLYMGGNDFEGTVPPSLSSLKGVQELDFSRNNLSGNIPKFLETLSYLLLLNLSFNNFEGEVPAGGIFSNMTAVSLEGNNKLCGGNPGLHLQACPIKAPSRRNRTLRRTIIISVASGTLCLLALICFLIARRYQQISSRKSSSDASFLKKYPQYSYSELFKATDGFSQANLMGVGSFGSVYKGTLDEEEKVVAVKVLNLQQKGASRSFMAECEVLRNIRHRNLVKIITACSSMDFNGNDFKALVFEFMPNGSLDEWLHSEGRGRRAEGSLNFIQRLNICIDIASALDYLHHGGTNPIVHCDLKSSNVLLDNDMCAHVGDFGLSCFLSRSQSASSRKPNSSSRIIGTVGYVAPEYGIGSQVSVEGDIYSFGILLLEMFTGRRPTDEIFNEGYGLHKYVEMAFPEGVMEIIDPHLHFRRENGEDTEPSNCSTNATQFQKYLVSIIGLAISCSRDLPRERMKTNDVIKQLCAVRDECIAEYTS</sequence>
<keyword evidence="7" id="KW-0597">Phosphoprotein</keyword>
<evidence type="ECO:0000256" key="17">
    <source>
        <dbReference type="ARBA" id="ARBA00023136"/>
    </source>
</evidence>
<dbReference type="PROSITE" id="PS00108">
    <property type="entry name" value="PROTEIN_KINASE_ST"/>
    <property type="match status" value="1"/>
</dbReference>
<comment type="subcellular location">
    <subcellularLocation>
        <location evidence="1">Cell membrane</location>
        <topology evidence="1">Single-pass type I membrane protein</topology>
    </subcellularLocation>
    <subcellularLocation>
        <location evidence="2">Endoplasmic reticulum membrane</location>
        <topology evidence="2">Single-pass membrane protein</topology>
    </subcellularLocation>
</comment>
<dbReference type="InterPro" id="IPR032675">
    <property type="entry name" value="LRR_dom_sf"/>
</dbReference>
<evidence type="ECO:0000256" key="16">
    <source>
        <dbReference type="ARBA" id="ARBA00022989"/>
    </source>
</evidence>
<name>A0A804L174_MUSAM</name>
<dbReference type="Gramene" id="Ma10_t28210.1">
    <property type="protein sequence ID" value="Ma10_p28210.1"/>
    <property type="gene ID" value="Ma10_g28210"/>
</dbReference>
<dbReference type="FunFam" id="3.80.10.10:FF:000288">
    <property type="entry name" value="LRR receptor-like serine/threonine-protein kinase EFR"/>
    <property type="match status" value="1"/>
</dbReference>
<evidence type="ECO:0000256" key="3">
    <source>
        <dbReference type="ARBA" id="ARBA00008684"/>
    </source>
</evidence>
<evidence type="ECO:0000256" key="13">
    <source>
        <dbReference type="ARBA" id="ARBA00022741"/>
    </source>
</evidence>
<dbReference type="GO" id="GO:0005789">
    <property type="term" value="C:endoplasmic reticulum membrane"/>
    <property type="evidence" value="ECO:0007669"/>
    <property type="project" value="UniProtKB-SubCell"/>
</dbReference>
<dbReference type="Pfam" id="PF08263">
    <property type="entry name" value="LRRNT_2"/>
    <property type="match status" value="1"/>
</dbReference>
<feature type="domain" description="Protein kinase" evidence="27">
    <location>
        <begin position="737"/>
        <end position="1046"/>
    </location>
</feature>
<dbReference type="AlphaFoldDB" id="A0A804L174"/>
<dbReference type="InParanoid" id="A0A804L174"/>
<dbReference type="EC" id="2.7.11.1" evidence="4"/>
<comment type="catalytic activity">
    <reaction evidence="20">
        <text>L-threonyl-[protein] + ATP = O-phospho-L-threonyl-[protein] + ADP + H(+)</text>
        <dbReference type="Rhea" id="RHEA:46608"/>
        <dbReference type="Rhea" id="RHEA-COMP:11060"/>
        <dbReference type="Rhea" id="RHEA-COMP:11605"/>
        <dbReference type="ChEBI" id="CHEBI:15378"/>
        <dbReference type="ChEBI" id="CHEBI:30013"/>
        <dbReference type="ChEBI" id="CHEBI:30616"/>
        <dbReference type="ChEBI" id="CHEBI:61977"/>
        <dbReference type="ChEBI" id="CHEBI:456216"/>
        <dbReference type="EC" id="2.7.11.1"/>
    </reaction>
</comment>
<dbReference type="Gene3D" id="1.10.510.10">
    <property type="entry name" value="Transferase(Phosphotransferase) domain 1"/>
    <property type="match status" value="1"/>
</dbReference>
<comment type="catalytic activity">
    <reaction evidence="21">
        <text>L-seryl-[protein] + ATP = O-phospho-L-seryl-[protein] + ADP + H(+)</text>
        <dbReference type="Rhea" id="RHEA:17989"/>
        <dbReference type="Rhea" id="RHEA-COMP:9863"/>
        <dbReference type="Rhea" id="RHEA-COMP:11604"/>
        <dbReference type="ChEBI" id="CHEBI:15378"/>
        <dbReference type="ChEBI" id="CHEBI:29999"/>
        <dbReference type="ChEBI" id="CHEBI:30616"/>
        <dbReference type="ChEBI" id="CHEBI:83421"/>
        <dbReference type="ChEBI" id="CHEBI:456216"/>
        <dbReference type="EC" id="2.7.11.1"/>
    </reaction>
</comment>
<dbReference type="SMART" id="SM00220">
    <property type="entry name" value="S_TKc"/>
    <property type="match status" value="1"/>
</dbReference>
<evidence type="ECO:0000256" key="18">
    <source>
        <dbReference type="ARBA" id="ARBA00023170"/>
    </source>
</evidence>
<evidence type="ECO:0000256" key="4">
    <source>
        <dbReference type="ARBA" id="ARBA00012513"/>
    </source>
</evidence>
<dbReference type="FunFam" id="3.30.200.20:FF:000432">
    <property type="entry name" value="LRR receptor-like serine/threonine-protein kinase EFR"/>
    <property type="match status" value="1"/>
</dbReference>
<accession>A0A804L174</accession>
<dbReference type="SUPFAM" id="SSF56112">
    <property type="entry name" value="Protein kinase-like (PK-like)"/>
    <property type="match status" value="1"/>
</dbReference>
<comment type="function">
    <text evidence="22">Receptor kinase that detects X.oryzae pv. oryzae protein Ax21 to promote innate immunity. Following X.oryzae pv. oryzae protein Ax21 detection, undergoes cleavage, releasing the processed protein kinase Xa21 chain.</text>
</comment>
<keyword evidence="13" id="KW-0547">Nucleotide-binding</keyword>
<evidence type="ECO:0000256" key="14">
    <source>
        <dbReference type="ARBA" id="ARBA00022777"/>
    </source>
</evidence>
<keyword evidence="10 25" id="KW-0812">Transmembrane</keyword>
<reference evidence="28" key="1">
    <citation type="submission" date="2021-03" db="EMBL/GenBank/DDBJ databases">
        <authorList>
            <consortium name="Genoscope - CEA"/>
            <person name="William W."/>
        </authorList>
    </citation>
    <scope>NUCLEOTIDE SEQUENCE</scope>
    <source>
        <strain evidence="28">Doubled-haploid Pahang</strain>
    </source>
</reference>
<dbReference type="SMART" id="SM00369">
    <property type="entry name" value="LRR_TYP"/>
    <property type="match status" value="7"/>
</dbReference>
<keyword evidence="14" id="KW-0418">Kinase</keyword>
<dbReference type="Pfam" id="PF00560">
    <property type="entry name" value="LRR_1"/>
    <property type="match status" value="2"/>
</dbReference>
<dbReference type="Pfam" id="PF00069">
    <property type="entry name" value="Pkinase"/>
    <property type="match status" value="1"/>
</dbReference>
<evidence type="ECO:0000256" key="6">
    <source>
        <dbReference type="ARBA" id="ARBA00022527"/>
    </source>
</evidence>
<dbReference type="SUPFAM" id="SSF52047">
    <property type="entry name" value="RNI-like"/>
    <property type="match status" value="1"/>
</dbReference>
<dbReference type="PANTHER" id="PTHR27000:SF777">
    <property type="entry name" value="PROTEIN KINASE DOMAIN-CONTAINING PROTEIN"/>
    <property type="match status" value="1"/>
</dbReference>
<dbReference type="InterPro" id="IPR013210">
    <property type="entry name" value="LRR_N_plant-typ"/>
</dbReference>
<dbReference type="OrthoDB" id="676979at2759"/>
<dbReference type="Proteomes" id="UP000012960">
    <property type="component" value="Unplaced"/>
</dbReference>
<evidence type="ECO:0000313" key="30">
    <source>
        <dbReference type="Proteomes" id="UP000012960"/>
    </source>
</evidence>
<comment type="function">
    <text evidence="23">The processed protein kinase Xa21 chain released by protein cleavage after X.oryzae pv. oryzae protein Ax21 detection translocates into the nucleus where it can bind and regulate WRKY62, a transcription factor. Confers resistance to the bacterial pathogen X.oryzae pv. oryzae (Xoo).</text>
</comment>
<protein>
    <recommendedName>
        <fullName evidence="24">Receptor kinase-like protein Xa21</fullName>
        <ecNumber evidence="4">2.7.11.1</ecNumber>
    </recommendedName>
</protein>
<dbReference type="Pfam" id="PF23598">
    <property type="entry name" value="LRR_14"/>
    <property type="match status" value="2"/>
</dbReference>